<dbReference type="Pfam" id="PF00403">
    <property type="entry name" value="HMA"/>
    <property type="match status" value="1"/>
</dbReference>
<proteinExistence type="predicted"/>
<reference evidence="3" key="2">
    <citation type="submission" date="2020-07" db="EMBL/GenBank/DDBJ databases">
        <authorList>
            <person name="Vera ALvarez R."/>
            <person name="Arias-Moreno D.M."/>
            <person name="Jimenez-Jacinto V."/>
            <person name="Jimenez-Bremont J.F."/>
            <person name="Swaminathan K."/>
            <person name="Moose S.P."/>
            <person name="Guerrero-Gonzalez M.L."/>
            <person name="Marino-Ramirez L."/>
            <person name="Landsman D."/>
            <person name="Rodriguez-Kessler M."/>
            <person name="Delgado-Sanchez P."/>
        </authorList>
    </citation>
    <scope>NUCLEOTIDE SEQUENCE</scope>
    <source>
        <tissue evidence="3">Cladode</tissue>
    </source>
</reference>
<dbReference type="PROSITE" id="PS50846">
    <property type="entry name" value="HMA_2"/>
    <property type="match status" value="1"/>
</dbReference>
<organism evidence="3">
    <name type="scientific">Opuntia streptacantha</name>
    <name type="common">Prickly pear cactus</name>
    <name type="synonym">Opuntia cardona</name>
    <dbReference type="NCBI Taxonomy" id="393608"/>
    <lineage>
        <taxon>Eukaryota</taxon>
        <taxon>Viridiplantae</taxon>
        <taxon>Streptophyta</taxon>
        <taxon>Embryophyta</taxon>
        <taxon>Tracheophyta</taxon>
        <taxon>Spermatophyta</taxon>
        <taxon>Magnoliopsida</taxon>
        <taxon>eudicotyledons</taxon>
        <taxon>Gunneridae</taxon>
        <taxon>Pentapetalae</taxon>
        <taxon>Caryophyllales</taxon>
        <taxon>Cactineae</taxon>
        <taxon>Cactaceae</taxon>
        <taxon>Opuntioideae</taxon>
        <taxon>Opuntia</taxon>
    </lineage>
</organism>
<sequence>MAKKSRHGSAEGGGGEKNKKEGNIGGSEIEIVFKTNLHCDGCCKKIRKAILRFPGVRTVEFEGECKAKIVAAASVDPSELRTLVEKKINKRVEILSPLPKKEDKKDRGQKSENDKPKEKEALTFLSPLLPHLLMFSRFENLTVAIKFLSCALFKSRAVYVAIN</sequence>
<evidence type="ECO:0000313" key="3">
    <source>
        <dbReference type="EMBL" id="MBA4655900.1"/>
    </source>
</evidence>
<dbReference type="InterPro" id="IPR006121">
    <property type="entry name" value="HMA_dom"/>
</dbReference>
<reference evidence="3" key="1">
    <citation type="journal article" date="2013" name="J. Plant Res.">
        <title>Effect of fungi and light on seed germination of three Opuntia species from semiarid lands of central Mexico.</title>
        <authorList>
            <person name="Delgado-Sanchez P."/>
            <person name="Jimenez-Bremont J.F."/>
            <person name="Guerrero-Gonzalez Mde L."/>
            <person name="Flores J."/>
        </authorList>
    </citation>
    <scope>NUCLEOTIDE SEQUENCE</scope>
    <source>
        <tissue evidence="3">Cladode</tissue>
    </source>
</reference>
<feature type="region of interest" description="Disordered" evidence="1">
    <location>
        <begin position="1"/>
        <end position="21"/>
    </location>
</feature>
<protein>
    <recommendedName>
        <fullName evidence="2">HMA domain-containing protein</fullName>
    </recommendedName>
</protein>
<evidence type="ECO:0000259" key="2">
    <source>
        <dbReference type="PROSITE" id="PS50846"/>
    </source>
</evidence>
<feature type="domain" description="HMA" evidence="2">
    <location>
        <begin position="28"/>
        <end position="96"/>
    </location>
</feature>
<feature type="region of interest" description="Disordered" evidence="1">
    <location>
        <begin position="95"/>
        <end position="117"/>
    </location>
</feature>
<dbReference type="InterPro" id="IPR044594">
    <property type="entry name" value="HIPP01/3/5/6"/>
</dbReference>
<dbReference type="SUPFAM" id="SSF55008">
    <property type="entry name" value="HMA, heavy metal-associated domain"/>
    <property type="match status" value="1"/>
</dbReference>
<dbReference type="PANTHER" id="PTHR46413:SF1">
    <property type="entry name" value="HEAVY METAL-ASSOCIATED ISOPRENYLATED PLANT PROTEIN 6"/>
    <property type="match status" value="1"/>
</dbReference>
<name>A0A7C9DZH3_OPUST</name>
<accession>A0A7C9DZH3</accession>
<dbReference type="Gene3D" id="3.30.70.100">
    <property type="match status" value="1"/>
</dbReference>
<dbReference type="InterPro" id="IPR036163">
    <property type="entry name" value="HMA_dom_sf"/>
</dbReference>
<dbReference type="GO" id="GO:0046872">
    <property type="term" value="F:metal ion binding"/>
    <property type="evidence" value="ECO:0007669"/>
    <property type="project" value="InterPro"/>
</dbReference>
<dbReference type="AlphaFoldDB" id="A0A7C9DZH3"/>
<dbReference type="CDD" id="cd00371">
    <property type="entry name" value="HMA"/>
    <property type="match status" value="1"/>
</dbReference>
<dbReference type="PANTHER" id="PTHR46413">
    <property type="entry name" value="HEAVY METAL-ASSOCIATED ISOPRENYLATED PLANT PROTEIN 6"/>
    <property type="match status" value="1"/>
</dbReference>
<evidence type="ECO:0000256" key="1">
    <source>
        <dbReference type="SAM" id="MobiDB-lite"/>
    </source>
</evidence>
<dbReference type="EMBL" id="GISG01189604">
    <property type="protein sequence ID" value="MBA4655900.1"/>
    <property type="molecule type" value="Transcribed_RNA"/>
</dbReference>